<dbReference type="PANTHER" id="PTHR21708">
    <property type="entry name" value="PROBABLE 2-DEHYDROPANTOATE 2-REDUCTASE"/>
    <property type="match status" value="1"/>
</dbReference>
<dbReference type="EC" id="1.1.1.169" evidence="4"/>
<dbReference type="Proteomes" id="UP000094112">
    <property type="component" value="Unassembled WGS sequence"/>
</dbReference>
<dbReference type="OrthoDB" id="3609at2759"/>
<dbReference type="GO" id="GO:0015940">
    <property type="term" value="P:pantothenate biosynthetic process"/>
    <property type="evidence" value="ECO:0007669"/>
    <property type="project" value="InterPro"/>
</dbReference>
<dbReference type="AlphaFoldDB" id="A0A1E3P3B1"/>
<dbReference type="RefSeq" id="XP_019038947.1">
    <property type="nucleotide sequence ID" value="XM_019184713.1"/>
</dbReference>
<keyword evidence="3 4" id="KW-0560">Oxidoreductase</keyword>
<dbReference type="Gene3D" id="1.10.1040.10">
    <property type="entry name" value="N-(1-d-carboxylethyl)-l-norvaline Dehydrogenase, domain 2"/>
    <property type="match status" value="1"/>
</dbReference>
<evidence type="ECO:0000256" key="1">
    <source>
        <dbReference type="ARBA" id="ARBA00007870"/>
    </source>
</evidence>
<name>A0A1E3P3B1_WICAA</name>
<comment type="function">
    <text evidence="4">Catalyzes the NADPH-dependent reduction of ketopantoate into pantoic acid.</text>
</comment>
<dbReference type="EMBL" id="KV454210">
    <property type="protein sequence ID" value="ODQ59740.1"/>
    <property type="molecule type" value="Genomic_DNA"/>
</dbReference>
<keyword evidence="8" id="KW-1185">Reference proteome</keyword>
<dbReference type="SUPFAM" id="SSF48179">
    <property type="entry name" value="6-phosphogluconate dehydrogenase C-terminal domain-like"/>
    <property type="match status" value="1"/>
</dbReference>
<evidence type="ECO:0000313" key="8">
    <source>
        <dbReference type="Proteomes" id="UP000094112"/>
    </source>
</evidence>
<dbReference type="FunFam" id="1.10.1040.10:FF:000017">
    <property type="entry name" value="2-dehydropantoate 2-reductase"/>
    <property type="match status" value="1"/>
</dbReference>
<dbReference type="STRING" id="683960.A0A1E3P3B1"/>
<evidence type="ECO:0000256" key="2">
    <source>
        <dbReference type="ARBA" id="ARBA00022857"/>
    </source>
</evidence>
<dbReference type="GO" id="GO:0005737">
    <property type="term" value="C:cytoplasm"/>
    <property type="evidence" value="ECO:0007669"/>
    <property type="project" value="TreeGrafter"/>
</dbReference>
<sequence length="340" mass="37837">MSSPRSKVLIVGLGGVGVLAAYALEYNKKAEVTALIRSDYDRVIEKGYEINSVDYGHIEGFRPTHVVKTIEDAKKYGEFDFILVTTKNIPDIHVVEDAFADAVSDKTTIVLLQNGFGIEKATFERFPGHIVLSGVSMISSANFHGVVEHVGTDSLGIGYFDNGVSSKEEQQAKTKQFIELYENDAIDCHIDEDVKFSRWRKLVYNASFNTIGALVDLDVGRIQEAGGTDTLIKPTMREIFRVAASDGVTLDESLMDTMIHSDDGNWYAPSMLVDVRKGNQIELEIILGNVLEIAKQNNVEVPILSVLYNLLHLVQFRLKEQNGLINLPEERPLKKQKTSD</sequence>
<dbReference type="InterPro" id="IPR013752">
    <property type="entry name" value="KPA_reductase"/>
</dbReference>
<dbReference type="GeneID" id="30201959"/>
<dbReference type="InterPro" id="IPR036291">
    <property type="entry name" value="NAD(P)-bd_dom_sf"/>
</dbReference>
<accession>A0A1E3P3B1</accession>
<feature type="domain" description="Ketopantoate reductase N-terminal" evidence="5">
    <location>
        <begin position="8"/>
        <end position="161"/>
    </location>
</feature>
<feature type="domain" description="Ketopantoate reductase C-terminal" evidence="6">
    <location>
        <begin position="197"/>
        <end position="315"/>
    </location>
</feature>
<keyword evidence="2 4" id="KW-0521">NADP</keyword>
<gene>
    <name evidence="7" type="ORF">WICANDRAFT_78377</name>
</gene>
<comment type="similarity">
    <text evidence="1 4">Belongs to the ketopantoate reductase family.</text>
</comment>
<dbReference type="InterPro" id="IPR013328">
    <property type="entry name" value="6PGD_dom2"/>
</dbReference>
<evidence type="ECO:0000259" key="6">
    <source>
        <dbReference type="Pfam" id="PF08546"/>
    </source>
</evidence>
<dbReference type="InterPro" id="IPR008927">
    <property type="entry name" value="6-PGluconate_DH-like_C_sf"/>
</dbReference>
<proteinExistence type="inferred from homology"/>
<dbReference type="InterPro" id="IPR051402">
    <property type="entry name" value="KPR-Related"/>
</dbReference>
<evidence type="ECO:0000256" key="3">
    <source>
        <dbReference type="ARBA" id="ARBA00023002"/>
    </source>
</evidence>
<dbReference type="Pfam" id="PF02558">
    <property type="entry name" value="ApbA"/>
    <property type="match status" value="1"/>
</dbReference>
<dbReference type="NCBIfam" id="TIGR00745">
    <property type="entry name" value="apbA_panE"/>
    <property type="match status" value="1"/>
</dbReference>
<dbReference type="Gene3D" id="3.40.50.720">
    <property type="entry name" value="NAD(P)-binding Rossmann-like Domain"/>
    <property type="match status" value="1"/>
</dbReference>
<dbReference type="GO" id="GO:0008677">
    <property type="term" value="F:2-dehydropantoate 2-reductase activity"/>
    <property type="evidence" value="ECO:0007669"/>
    <property type="project" value="UniProtKB-EC"/>
</dbReference>
<dbReference type="InterPro" id="IPR013332">
    <property type="entry name" value="KPR_N"/>
</dbReference>
<dbReference type="InterPro" id="IPR003710">
    <property type="entry name" value="ApbA"/>
</dbReference>
<evidence type="ECO:0000313" key="7">
    <source>
        <dbReference type="EMBL" id="ODQ59740.1"/>
    </source>
</evidence>
<dbReference type="PANTHER" id="PTHR21708:SF30">
    <property type="entry name" value="2-DEHYDROPANTOATE 2-REDUCTASE-RELATED"/>
    <property type="match status" value="1"/>
</dbReference>
<reference evidence="7 8" key="1">
    <citation type="journal article" date="2016" name="Proc. Natl. Acad. Sci. U.S.A.">
        <title>Comparative genomics of biotechnologically important yeasts.</title>
        <authorList>
            <person name="Riley R."/>
            <person name="Haridas S."/>
            <person name="Wolfe K.H."/>
            <person name="Lopes M.R."/>
            <person name="Hittinger C.T."/>
            <person name="Goeker M."/>
            <person name="Salamov A.A."/>
            <person name="Wisecaver J.H."/>
            <person name="Long T.M."/>
            <person name="Calvey C.H."/>
            <person name="Aerts A.L."/>
            <person name="Barry K.W."/>
            <person name="Choi C."/>
            <person name="Clum A."/>
            <person name="Coughlan A.Y."/>
            <person name="Deshpande S."/>
            <person name="Douglass A.P."/>
            <person name="Hanson S.J."/>
            <person name="Klenk H.-P."/>
            <person name="LaButti K.M."/>
            <person name="Lapidus A."/>
            <person name="Lindquist E.A."/>
            <person name="Lipzen A.M."/>
            <person name="Meier-Kolthoff J.P."/>
            <person name="Ohm R.A."/>
            <person name="Otillar R.P."/>
            <person name="Pangilinan J.L."/>
            <person name="Peng Y."/>
            <person name="Rokas A."/>
            <person name="Rosa C.A."/>
            <person name="Scheuner C."/>
            <person name="Sibirny A.A."/>
            <person name="Slot J.C."/>
            <person name="Stielow J.B."/>
            <person name="Sun H."/>
            <person name="Kurtzman C.P."/>
            <person name="Blackwell M."/>
            <person name="Grigoriev I.V."/>
            <person name="Jeffries T.W."/>
        </authorList>
    </citation>
    <scope>NUCLEOTIDE SEQUENCE [LARGE SCALE GENOMIC DNA]</scope>
    <source>
        <strain evidence="8">ATCC 58044 / CBS 1984 / NCYC 433 / NRRL Y-366-8</strain>
    </source>
</reference>
<organism evidence="7 8">
    <name type="scientific">Wickerhamomyces anomalus (strain ATCC 58044 / CBS 1984 / NCYC 433 / NRRL Y-366-8)</name>
    <name type="common">Yeast</name>
    <name type="synonym">Hansenula anomala</name>
    <dbReference type="NCBI Taxonomy" id="683960"/>
    <lineage>
        <taxon>Eukaryota</taxon>
        <taxon>Fungi</taxon>
        <taxon>Dikarya</taxon>
        <taxon>Ascomycota</taxon>
        <taxon>Saccharomycotina</taxon>
        <taxon>Saccharomycetes</taxon>
        <taxon>Phaffomycetales</taxon>
        <taxon>Wickerhamomycetaceae</taxon>
        <taxon>Wickerhamomyces</taxon>
    </lineage>
</organism>
<evidence type="ECO:0000256" key="4">
    <source>
        <dbReference type="RuleBase" id="RU362068"/>
    </source>
</evidence>
<dbReference type="SUPFAM" id="SSF51735">
    <property type="entry name" value="NAD(P)-binding Rossmann-fold domains"/>
    <property type="match status" value="1"/>
</dbReference>
<protein>
    <recommendedName>
        <fullName evidence="4">2-dehydropantoate 2-reductase</fullName>
        <ecNumber evidence="4">1.1.1.169</ecNumber>
    </recommendedName>
    <alternativeName>
        <fullName evidence="4">Ketopantoate reductase</fullName>
    </alternativeName>
</protein>
<evidence type="ECO:0000259" key="5">
    <source>
        <dbReference type="Pfam" id="PF02558"/>
    </source>
</evidence>
<comment type="catalytic activity">
    <reaction evidence="4">
        <text>(R)-pantoate + NADP(+) = 2-dehydropantoate + NADPH + H(+)</text>
        <dbReference type="Rhea" id="RHEA:16233"/>
        <dbReference type="ChEBI" id="CHEBI:11561"/>
        <dbReference type="ChEBI" id="CHEBI:15378"/>
        <dbReference type="ChEBI" id="CHEBI:15980"/>
        <dbReference type="ChEBI" id="CHEBI:57783"/>
        <dbReference type="ChEBI" id="CHEBI:58349"/>
        <dbReference type="EC" id="1.1.1.169"/>
    </reaction>
</comment>
<dbReference type="Pfam" id="PF08546">
    <property type="entry name" value="ApbA_C"/>
    <property type="match status" value="1"/>
</dbReference>